<dbReference type="Proteomes" id="UP001152622">
    <property type="component" value="Chromosome 8"/>
</dbReference>
<sequence length="146" mass="16226">MLVFFKTLEEHVQHVQQVIQRLLENQLFIKAEKKEEECPGPVLPPSCLVASTVRDVMRAVEEALVTEPAPDNAPPNCLYVPEAAKETAEGLAFVPGHPPTNYLQEAYPLIYWPFPHFPCYQPHCCSPSPATSPTPHPPVMSRASTP</sequence>
<evidence type="ECO:0000313" key="2">
    <source>
        <dbReference type="Proteomes" id="UP001152622"/>
    </source>
</evidence>
<comment type="caution">
    <text evidence="1">The sequence shown here is derived from an EMBL/GenBank/DDBJ whole genome shotgun (WGS) entry which is preliminary data.</text>
</comment>
<dbReference type="Gene3D" id="3.30.70.270">
    <property type="match status" value="1"/>
</dbReference>
<proteinExistence type="predicted"/>
<reference evidence="1" key="1">
    <citation type="journal article" date="2023" name="Science">
        <title>Genome structures resolve the early diversification of teleost fishes.</title>
        <authorList>
            <person name="Parey E."/>
            <person name="Louis A."/>
            <person name="Montfort J."/>
            <person name="Bouchez O."/>
            <person name="Roques C."/>
            <person name="Iampietro C."/>
            <person name="Lluch J."/>
            <person name="Castinel A."/>
            <person name="Donnadieu C."/>
            <person name="Desvignes T."/>
            <person name="Floi Bucao C."/>
            <person name="Jouanno E."/>
            <person name="Wen M."/>
            <person name="Mejri S."/>
            <person name="Dirks R."/>
            <person name="Jansen H."/>
            <person name="Henkel C."/>
            <person name="Chen W.J."/>
            <person name="Zahm M."/>
            <person name="Cabau C."/>
            <person name="Klopp C."/>
            <person name="Thompson A.W."/>
            <person name="Robinson-Rechavi M."/>
            <person name="Braasch I."/>
            <person name="Lecointre G."/>
            <person name="Bobe J."/>
            <person name="Postlethwait J.H."/>
            <person name="Berthelot C."/>
            <person name="Roest Crollius H."/>
            <person name="Guiguen Y."/>
        </authorList>
    </citation>
    <scope>NUCLEOTIDE SEQUENCE</scope>
    <source>
        <strain evidence="1">WJC10195</strain>
    </source>
</reference>
<name>A0A9Q1F696_SYNKA</name>
<organism evidence="1 2">
    <name type="scientific">Synaphobranchus kaupii</name>
    <name type="common">Kaup's arrowtooth eel</name>
    <dbReference type="NCBI Taxonomy" id="118154"/>
    <lineage>
        <taxon>Eukaryota</taxon>
        <taxon>Metazoa</taxon>
        <taxon>Chordata</taxon>
        <taxon>Craniata</taxon>
        <taxon>Vertebrata</taxon>
        <taxon>Euteleostomi</taxon>
        <taxon>Actinopterygii</taxon>
        <taxon>Neopterygii</taxon>
        <taxon>Teleostei</taxon>
        <taxon>Anguilliformes</taxon>
        <taxon>Synaphobranchidae</taxon>
        <taxon>Synaphobranchus</taxon>
    </lineage>
</organism>
<accession>A0A9Q1F696</accession>
<gene>
    <name evidence="1" type="ORF">SKAU_G00232100</name>
</gene>
<keyword evidence="2" id="KW-1185">Reference proteome</keyword>
<dbReference type="AlphaFoldDB" id="A0A9Q1F696"/>
<dbReference type="SUPFAM" id="SSF56672">
    <property type="entry name" value="DNA/RNA polymerases"/>
    <property type="match status" value="1"/>
</dbReference>
<dbReference type="EMBL" id="JAINUF010000008">
    <property type="protein sequence ID" value="KAJ8351734.1"/>
    <property type="molecule type" value="Genomic_DNA"/>
</dbReference>
<dbReference type="InterPro" id="IPR043502">
    <property type="entry name" value="DNA/RNA_pol_sf"/>
</dbReference>
<protein>
    <submittedName>
        <fullName evidence="1">Uncharacterized protein</fullName>
    </submittedName>
</protein>
<dbReference type="InterPro" id="IPR043128">
    <property type="entry name" value="Rev_trsase/Diguanyl_cyclase"/>
</dbReference>
<evidence type="ECO:0000313" key="1">
    <source>
        <dbReference type="EMBL" id="KAJ8351734.1"/>
    </source>
</evidence>